<dbReference type="PROSITE" id="PS01245">
    <property type="entry name" value="RIO1"/>
    <property type="match status" value="1"/>
</dbReference>
<accession>A0A031LSR4</accession>
<evidence type="ECO:0000256" key="6">
    <source>
        <dbReference type="ARBA" id="ARBA00022741"/>
    </source>
</evidence>
<dbReference type="Pfam" id="PF01163">
    <property type="entry name" value="RIO1"/>
    <property type="match status" value="1"/>
</dbReference>
<dbReference type="Gene3D" id="1.10.510.10">
    <property type="entry name" value="Transferase(Phosphotransferase) domain 1"/>
    <property type="match status" value="1"/>
</dbReference>
<keyword evidence="8" id="KW-0067">ATP-binding</keyword>
<keyword evidence="7 13" id="KW-0418">Kinase</keyword>
<dbReference type="STRING" id="1160895.CM19_02910"/>
<comment type="catalytic activity">
    <reaction evidence="11">
        <text>L-seryl-[protein] + ATP = O-phospho-L-seryl-[protein] + ADP + H(+)</text>
        <dbReference type="Rhea" id="RHEA:17989"/>
        <dbReference type="Rhea" id="RHEA-COMP:9863"/>
        <dbReference type="Rhea" id="RHEA-COMP:11604"/>
        <dbReference type="ChEBI" id="CHEBI:15378"/>
        <dbReference type="ChEBI" id="CHEBI:29999"/>
        <dbReference type="ChEBI" id="CHEBI:30616"/>
        <dbReference type="ChEBI" id="CHEBI:83421"/>
        <dbReference type="ChEBI" id="CHEBI:456216"/>
        <dbReference type="EC" id="2.7.11.1"/>
    </reaction>
</comment>
<proteinExistence type="inferred from homology"/>
<dbReference type="InterPro" id="IPR018935">
    <property type="entry name" value="RIO_kinase_CS"/>
</dbReference>
<dbReference type="AlphaFoldDB" id="A0A031LSR4"/>
<reference evidence="13 14" key="1">
    <citation type="submission" date="2014-03" db="EMBL/GenBank/DDBJ databases">
        <title>Draft genome sequence of the novel thermoacidophilic archaea Acidianus copahuensis ALE1 strain, isolated from Copahue volcanic area in Neuquen Argentina.</title>
        <authorList>
            <person name="Urbieta M.S."/>
            <person name="Rascovan N."/>
            <person name="Castro C."/>
            <person name="Revale S."/>
            <person name="Giaveno M.A."/>
            <person name="Vazquez M.P."/>
            <person name="Donati E.R."/>
        </authorList>
    </citation>
    <scope>NUCLEOTIDE SEQUENCE [LARGE SCALE GENOMIC DNA]</scope>
    <source>
        <strain evidence="13 14">ALE1</strain>
    </source>
</reference>
<evidence type="ECO:0000259" key="12">
    <source>
        <dbReference type="PROSITE" id="PS50011"/>
    </source>
</evidence>
<protein>
    <recommendedName>
        <fullName evidence="2">non-specific serine/threonine protein kinase</fullName>
        <ecNumber evidence="2">2.7.11.1</ecNumber>
    </recommendedName>
</protein>
<dbReference type="EC" id="2.7.11.1" evidence="2"/>
<comment type="caution">
    <text evidence="13">The sequence shown here is derived from an EMBL/GenBank/DDBJ whole genome shotgun (WGS) entry which is preliminary data.</text>
</comment>
<evidence type="ECO:0000256" key="7">
    <source>
        <dbReference type="ARBA" id="ARBA00022777"/>
    </source>
</evidence>
<comment type="similarity">
    <text evidence="1">Belongs to the protein kinase superfamily. RIO-type Ser/Thr kinase family.</text>
</comment>
<dbReference type="GO" id="GO:0004674">
    <property type="term" value="F:protein serine/threonine kinase activity"/>
    <property type="evidence" value="ECO:0007669"/>
    <property type="project" value="UniProtKB-KW"/>
</dbReference>
<evidence type="ECO:0000256" key="4">
    <source>
        <dbReference type="ARBA" id="ARBA00022679"/>
    </source>
</evidence>
<dbReference type="InterPro" id="IPR000719">
    <property type="entry name" value="Prot_kinase_dom"/>
</dbReference>
<evidence type="ECO:0000313" key="14">
    <source>
        <dbReference type="Proteomes" id="UP000024332"/>
    </source>
</evidence>
<dbReference type="CDD" id="cd05145">
    <property type="entry name" value="RIO1_like"/>
    <property type="match status" value="1"/>
</dbReference>
<evidence type="ECO:0000256" key="5">
    <source>
        <dbReference type="ARBA" id="ARBA00022723"/>
    </source>
</evidence>
<dbReference type="Gene3D" id="3.30.200.20">
    <property type="entry name" value="Phosphorylase Kinase, domain 1"/>
    <property type="match status" value="1"/>
</dbReference>
<name>A0A031LSR4_9CREN</name>
<dbReference type="SMART" id="SM00090">
    <property type="entry name" value="RIO"/>
    <property type="match status" value="1"/>
</dbReference>
<keyword evidence="14" id="KW-1185">Reference proteome</keyword>
<organism evidence="13 14">
    <name type="scientific">Candidatus Acidianus copahuensis</name>
    <dbReference type="NCBI Taxonomy" id="1160895"/>
    <lineage>
        <taxon>Archaea</taxon>
        <taxon>Thermoproteota</taxon>
        <taxon>Thermoprotei</taxon>
        <taxon>Sulfolobales</taxon>
        <taxon>Sulfolobaceae</taxon>
        <taxon>Acidianus</taxon>
    </lineage>
</organism>
<keyword evidence="5" id="KW-0479">Metal-binding</keyword>
<dbReference type="InterPro" id="IPR018934">
    <property type="entry name" value="RIO_dom"/>
</dbReference>
<comment type="catalytic activity">
    <reaction evidence="10">
        <text>L-threonyl-[protein] + ATP = O-phospho-L-threonyl-[protein] + ADP + H(+)</text>
        <dbReference type="Rhea" id="RHEA:46608"/>
        <dbReference type="Rhea" id="RHEA-COMP:11060"/>
        <dbReference type="Rhea" id="RHEA-COMP:11605"/>
        <dbReference type="ChEBI" id="CHEBI:15378"/>
        <dbReference type="ChEBI" id="CHEBI:30013"/>
        <dbReference type="ChEBI" id="CHEBI:30616"/>
        <dbReference type="ChEBI" id="CHEBI:61977"/>
        <dbReference type="ChEBI" id="CHEBI:456216"/>
        <dbReference type="EC" id="2.7.11.1"/>
    </reaction>
</comment>
<feature type="domain" description="Protein kinase" evidence="12">
    <location>
        <begin position="47"/>
        <end position="255"/>
    </location>
</feature>
<evidence type="ECO:0000256" key="3">
    <source>
        <dbReference type="ARBA" id="ARBA00022527"/>
    </source>
</evidence>
<gene>
    <name evidence="13" type="ORF">CM19_02910</name>
</gene>
<keyword evidence="4" id="KW-0808">Transferase</keyword>
<dbReference type="EMBL" id="JFZT01000019">
    <property type="protein sequence ID" value="EZQ10800.1"/>
    <property type="molecule type" value="Genomic_DNA"/>
</dbReference>
<evidence type="ECO:0000256" key="8">
    <source>
        <dbReference type="ARBA" id="ARBA00022840"/>
    </source>
</evidence>
<dbReference type="PROSITE" id="PS50011">
    <property type="entry name" value="PROTEIN_KINASE_DOM"/>
    <property type="match status" value="1"/>
</dbReference>
<evidence type="ECO:0000256" key="2">
    <source>
        <dbReference type="ARBA" id="ARBA00012513"/>
    </source>
</evidence>
<evidence type="ECO:0000256" key="10">
    <source>
        <dbReference type="ARBA" id="ARBA00047899"/>
    </source>
</evidence>
<dbReference type="InterPro" id="IPR051272">
    <property type="entry name" value="RIO-type_Ser/Thr_kinase"/>
</dbReference>
<dbReference type="SUPFAM" id="SSF56112">
    <property type="entry name" value="Protein kinase-like (PK-like)"/>
    <property type="match status" value="1"/>
</dbReference>
<dbReference type="InterPro" id="IPR011009">
    <property type="entry name" value="Kinase-like_dom_sf"/>
</dbReference>
<sequence>MKRLECLEKRKEEKRLKDKDLFKVVDSTIDAKTFLILQDLARKYEIEEYWGAVSSGKEARVYPAKTYNGNFYAVKIYYTTTSASKRAIERYAFSDRRFSNLKTSNTRKIISIWAKKEFKNLSIMHDNGIIVPKPIGVRENILIMEFIGDNGIRAPLLKEISKDEVSRELYDNILLQVELMVKKAGLVHGDLSEYNVMIWNNKEYIIDVSQSVTIDHENSQLLLKRDIDNINRFFESCGVEVDDSEEILKRVWIST</sequence>
<evidence type="ECO:0000256" key="11">
    <source>
        <dbReference type="ARBA" id="ARBA00048679"/>
    </source>
</evidence>
<evidence type="ECO:0000256" key="9">
    <source>
        <dbReference type="ARBA" id="ARBA00022842"/>
    </source>
</evidence>
<evidence type="ECO:0000256" key="1">
    <source>
        <dbReference type="ARBA" id="ARBA00009196"/>
    </source>
</evidence>
<dbReference type="PANTHER" id="PTHR45723">
    <property type="entry name" value="SERINE/THREONINE-PROTEIN KINASE RIO1"/>
    <property type="match status" value="1"/>
</dbReference>
<keyword evidence="9" id="KW-0460">Magnesium</keyword>
<keyword evidence="3 13" id="KW-0723">Serine/threonine-protein kinase</keyword>
<keyword evidence="6" id="KW-0547">Nucleotide-binding</keyword>
<dbReference type="GO" id="GO:0046872">
    <property type="term" value="F:metal ion binding"/>
    <property type="evidence" value="ECO:0007669"/>
    <property type="project" value="UniProtKB-KW"/>
</dbReference>
<dbReference type="Proteomes" id="UP000024332">
    <property type="component" value="Unassembled WGS sequence"/>
</dbReference>
<dbReference type="GO" id="GO:0005524">
    <property type="term" value="F:ATP binding"/>
    <property type="evidence" value="ECO:0007669"/>
    <property type="project" value="UniProtKB-KW"/>
</dbReference>
<dbReference type="InterPro" id="IPR000687">
    <property type="entry name" value="RIO_kinase"/>
</dbReference>
<evidence type="ECO:0000313" key="13">
    <source>
        <dbReference type="EMBL" id="EZQ10800.1"/>
    </source>
</evidence>